<dbReference type="HOGENOM" id="CLU_3182649_0_0_11"/>
<evidence type="ECO:0000313" key="1">
    <source>
        <dbReference type="EMBL" id="AHI23921.1"/>
    </source>
</evidence>
<reference evidence="1 2" key="1">
    <citation type="submission" date="2013-02" db="EMBL/GenBank/DDBJ databases">
        <title>The complete genome sequence of Corynebacterium vitaeruminis DSM 20294.</title>
        <authorList>
            <person name="Ruckert C."/>
            <person name="Albersmeier A."/>
            <person name="Kalinowski J."/>
        </authorList>
    </citation>
    <scope>NUCLEOTIDE SEQUENCE [LARGE SCALE GENOMIC DNA]</scope>
    <source>
        <strain evidence="2">ATCC 10234</strain>
    </source>
</reference>
<dbReference type="STRING" id="1224164.B843_12725"/>
<dbReference type="EC" id="6.1.1.4" evidence="1"/>
<dbReference type="EMBL" id="CP004353">
    <property type="protein sequence ID" value="AHI23921.1"/>
    <property type="molecule type" value="Genomic_DNA"/>
</dbReference>
<evidence type="ECO:0000313" key="2">
    <source>
        <dbReference type="Proteomes" id="UP000019222"/>
    </source>
</evidence>
<dbReference type="KEGG" id="cvt:B843_12725"/>
<proteinExistence type="predicted"/>
<dbReference type="AlphaFoldDB" id="W5Y3V4"/>
<keyword evidence="2" id="KW-1185">Reference proteome</keyword>
<keyword evidence="1" id="KW-0436">Ligase</keyword>
<dbReference type="Gene3D" id="3.10.20.590">
    <property type="match status" value="1"/>
</dbReference>
<sequence>MMSADAAQDAFAERVLADANVQAHVEGKNLVKQIVVPGRMVNLVVK</sequence>
<dbReference type="PATRIC" id="fig|1224164.3.peg.2566"/>
<dbReference type="Proteomes" id="UP000019222">
    <property type="component" value="Chromosome"/>
</dbReference>
<organism evidence="1 2">
    <name type="scientific">Corynebacterium vitaeruminis DSM 20294</name>
    <dbReference type="NCBI Taxonomy" id="1224164"/>
    <lineage>
        <taxon>Bacteria</taxon>
        <taxon>Bacillati</taxon>
        <taxon>Actinomycetota</taxon>
        <taxon>Actinomycetes</taxon>
        <taxon>Mycobacteriales</taxon>
        <taxon>Corynebacteriaceae</taxon>
        <taxon>Corynebacterium</taxon>
    </lineage>
</organism>
<gene>
    <name evidence="1" type="primary">leuS</name>
    <name evidence="1" type="ORF">B843_12725</name>
</gene>
<name>W5Y3V4_9CORY</name>
<accession>W5Y3V4</accession>
<dbReference type="GO" id="GO:0004823">
    <property type="term" value="F:leucine-tRNA ligase activity"/>
    <property type="evidence" value="ECO:0007669"/>
    <property type="project" value="UniProtKB-EC"/>
</dbReference>
<protein>
    <submittedName>
        <fullName evidence="1">Leucyl-tRNA ligase</fullName>
        <ecNumber evidence="1">6.1.1.4</ecNumber>
    </submittedName>
</protein>
<dbReference type="eggNOG" id="COG0495">
    <property type="taxonomic scope" value="Bacteria"/>
</dbReference>